<evidence type="ECO:0000313" key="3">
    <source>
        <dbReference type="Proteomes" id="UP000196125"/>
    </source>
</evidence>
<dbReference type="InterPro" id="IPR009371">
    <property type="entry name" value="T3SS_HrpF"/>
</dbReference>
<keyword evidence="4" id="KW-1185">Reference proteome</keyword>
<dbReference type="RefSeq" id="WP_087482484.1">
    <property type="nucleotide sequence ID" value="NZ_AP024883.1"/>
</dbReference>
<evidence type="ECO:0000313" key="4">
    <source>
        <dbReference type="Proteomes" id="UP001283366"/>
    </source>
</evidence>
<evidence type="ECO:0000313" key="2">
    <source>
        <dbReference type="EMBL" id="SMS02477.1"/>
    </source>
</evidence>
<name>A0A1Y6IXU5_9VIBR</name>
<protein>
    <submittedName>
        <fullName evidence="2">HrpF protein</fullName>
    </submittedName>
</protein>
<accession>A0A1Y6IXU5</accession>
<dbReference type="Pfam" id="PF06266">
    <property type="entry name" value="HrpF"/>
    <property type="match status" value="1"/>
</dbReference>
<gene>
    <name evidence="1" type="ORF">SBX37_03570</name>
    <name evidence="2" type="ORF">VIM7927_03810</name>
</gene>
<reference evidence="2 3" key="1">
    <citation type="submission" date="2017-05" db="EMBL/GenBank/DDBJ databases">
        <authorList>
            <person name="Song R."/>
            <person name="Chenine A.L."/>
            <person name="Ruprecht R.M."/>
        </authorList>
    </citation>
    <scope>NUCLEOTIDE SEQUENCE [LARGE SCALE GENOMIC DNA]</scope>
    <source>
        <strain evidence="2 3">CECT 7927</strain>
    </source>
</reference>
<dbReference type="EMBL" id="JAWRCO010000001">
    <property type="protein sequence ID" value="MDW6001976.1"/>
    <property type="molecule type" value="Genomic_DNA"/>
</dbReference>
<dbReference type="Proteomes" id="UP000196125">
    <property type="component" value="Unassembled WGS sequence"/>
</dbReference>
<reference evidence="1 4" key="2">
    <citation type="submission" date="2023-11" db="EMBL/GenBank/DDBJ databases">
        <title>Plant-associative lifestyle of Vibrio porteresiae and its evolutionary dynamics.</title>
        <authorList>
            <person name="Rameshkumar N."/>
            <person name="Kirti K."/>
        </authorList>
    </citation>
    <scope>NUCLEOTIDE SEQUENCE [LARGE SCALE GENOMIC DNA]</scope>
    <source>
        <strain evidence="1 4">MSSRF38</strain>
    </source>
</reference>
<organism evidence="2 3">
    <name type="scientific">Vibrio mangrovi</name>
    <dbReference type="NCBI Taxonomy" id="474394"/>
    <lineage>
        <taxon>Bacteria</taxon>
        <taxon>Pseudomonadati</taxon>
        <taxon>Pseudomonadota</taxon>
        <taxon>Gammaproteobacteria</taxon>
        <taxon>Vibrionales</taxon>
        <taxon>Vibrionaceae</taxon>
        <taxon>Vibrio</taxon>
    </lineage>
</organism>
<dbReference type="Proteomes" id="UP001283366">
    <property type="component" value="Unassembled WGS sequence"/>
</dbReference>
<proteinExistence type="predicted"/>
<dbReference type="OrthoDB" id="6626770at2"/>
<dbReference type="EMBL" id="FXXI01000010">
    <property type="protein sequence ID" value="SMS02477.1"/>
    <property type="molecule type" value="Genomic_DNA"/>
</dbReference>
<sequence length="73" mass="8345">MSSVNAVRHRLDLQFERTVKNMDDIVTNLDNPSIDDIYAFNAAMKKNATASWAMNQEIQVKHNLAKAIINEIR</sequence>
<dbReference type="AlphaFoldDB" id="A0A1Y6IXU5"/>
<evidence type="ECO:0000313" key="1">
    <source>
        <dbReference type="EMBL" id="MDW6001976.1"/>
    </source>
</evidence>